<name>B3RXC8_TRIAD</name>
<feature type="domain" description="GH15-like" evidence="15">
    <location>
        <begin position="10"/>
        <end position="867"/>
    </location>
</feature>
<evidence type="ECO:0000313" key="18">
    <source>
        <dbReference type="Proteomes" id="UP000009022"/>
    </source>
</evidence>
<dbReference type="KEGG" id="tad:TRIADDRAFT_25466"/>
<evidence type="ECO:0000256" key="14">
    <source>
        <dbReference type="RuleBase" id="RU364123"/>
    </source>
</evidence>
<evidence type="ECO:0000256" key="11">
    <source>
        <dbReference type="ARBA" id="ARBA00023288"/>
    </source>
</evidence>
<dbReference type="PANTHER" id="PTHR10749">
    <property type="entry name" value="PHOSPHORYLASE B KINASE REGULATORY SUBUNIT"/>
    <property type="match status" value="1"/>
</dbReference>
<dbReference type="InterPro" id="IPR011613">
    <property type="entry name" value="GH15-like"/>
</dbReference>
<reference evidence="17 18" key="1">
    <citation type="journal article" date="2008" name="Nature">
        <title>The Trichoplax genome and the nature of placozoans.</title>
        <authorList>
            <person name="Srivastava M."/>
            <person name="Begovic E."/>
            <person name="Chapman J."/>
            <person name="Putnam N.H."/>
            <person name="Hellsten U."/>
            <person name="Kawashima T."/>
            <person name="Kuo A."/>
            <person name="Mitros T."/>
            <person name="Salamov A."/>
            <person name="Carpenter M.L."/>
            <person name="Signorovitch A.Y."/>
            <person name="Moreno M.A."/>
            <person name="Kamm K."/>
            <person name="Grimwood J."/>
            <person name="Schmutz J."/>
            <person name="Shapiro H."/>
            <person name="Grigoriev I.V."/>
            <person name="Buss L.W."/>
            <person name="Schierwater B."/>
            <person name="Dellaporta S.L."/>
            <person name="Rokhsar D.S."/>
        </authorList>
    </citation>
    <scope>NUCLEOTIDE SEQUENCE [LARGE SCALE GENOMIC DNA]</scope>
    <source>
        <strain evidence="17 18">Grell-BS-1999</strain>
    </source>
</reference>
<dbReference type="InterPro" id="IPR045583">
    <property type="entry name" value="KPBA/B_C"/>
</dbReference>
<evidence type="ECO:0000256" key="5">
    <source>
        <dbReference type="ARBA" id="ARBA00022475"/>
    </source>
</evidence>
<dbReference type="CTD" id="6753950"/>
<dbReference type="GO" id="GO:0005886">
    <property type="term" value="C:plasma membrane"/>
    <property type="evidence" value="ECO:0007669"/>
    <property type="project" value="UniProtKB-SubCell"/>
</dbReference>
<evidence type="ECO:0000256" key="3">
    <source>
        <dbReference type="ARBA" id="ARBA00005131"/>
    </source>
</evidence>
<keyword evidence="7 14" id="KW-0321">Glycogen metabolism</keyword>
<proteinExistence type="inferred from homology"/>
<evidence type="ECO:0000256" key="8">
    <source>
        <dbReference type="ARBA" id="ARBA00022860"/>
    </source>
</evidence>
<dbReference type="RefSeq" id="XP_002112285.1">
    <property type="nucleotide sequence ID" value="XM_002112249.1"/>
</dbReference>
<dbReference type="FunFam" id="1.50.10.10:FF:000004">
    <property type="entry name" value="Phosphorylase b kinase regulatory subunit"/>
    <property type="match status" value="1"/>
</dbReference>
<evidence type="ECO:0000256" key="13">
    <source>
        <dbReference type="PIRSR" id="PIRSR608734-50"/>
    </source>
</evidence>
<dbReference type="InterPro" id="IPR008928">
    <property type="entry name" value="6-hairpin_glycosidase_sf"/>
</dbReference>
<evidence type="ECO:0000259" key="16">
    <source>
        <dbReference type="Pfam" id="PF19292"/>
    </source>
</evidence>
<evidence type="ECO:0000256" key="6">
    <source>
        <dbReference type="ARBA" id="ARBA00022553"/>
    </source>
</evidence>
<dbReference type="AlphaFoldDB" id="B3RXC8"/>
<organism evidence="17 18">
    <name type="scientific">Trichoplax adhaerens</name>
    <name type="common">Trichoplax reptans</name>
    <dbReference type="NCBI Taxonomy" id="10228"/>
    <lineage>
        <taxon>Eukaryota</taxon>
        <taxon>Metazoa</taxon>
        <taxon>Placozoa</taxon>
        <taxon>Uniplacotomia</taxon>
        <taxon>Trichoplacea</taxon>
        <taxon>Trichoplacidae</taxon>
        <taxon>Trichoplax</taxon>
    </lineage>
</organism>
<dbReference type="Proteomes" id="UP000009022">
    <property type="component" value="Unassembled WGS sequence"/>
</dbReference>
<dbReference type="InParanoid" id="B3RXC8"/>
<dbReference type="UniPathway" id="UPA00163"/>
<evidence type="ECO:0000256" key="7">
    <source>
        <dbReference type="ARBA" id="ARBA00022600"/>
    </source>
</evidence>
<dbReference type="GO" id="GO:0005964">
    <property type="term" value="C:phosphorylase kinase complex"/>
    <property type="evidence" value="ECO:0000318"/>
    <property type="project" value="GO_Central"/>
</dbReference>
<evidence type="ECO:0000313" key="17">
    <source>
        <dbReference type="EMBL" id="EDV24395.1"/>
    </source>
</evidence>
<dbReference type="Gene3D" id="1.50.10.10">
    <property type="match status" value="1"/>
</dbReference>
<evidence type="ECO:0000256" key="10">
    <source>
        <dbReference type="ARBA" id="ARBA00023277"/>
    </source>
</evidence>
<dbReference type="InterPro" id="IPR012341">
    <property type="entry name" value="6hp_glycosidase-like_sf"/>
</dbReference>
<dbReference type="eggNOG" id="KOG3635">
    <property type="taxonomic scope" value="Eukaryota"/>
</dbReference>
<dbReference type="GO" id="GO:0005516">
    <property type="term" value="F:calmodulin binding"/>
    <property type="evidence" value="ECO:0007669"/>
    <property type="project" value="UniProtKB-KW"/>
</dbReference>
<evidence type="ECO:0000256" key="4">
    <source>
        <dbReference type="ARBA" id="ARBA00007128"/>
    </source>
</evidence>
<evidence type="ECO:0000256" key="12">
    <source>
        <dbReference type="ARBA" id="ARBA00023289"/>
    </source>
</evidence>
<evidence type="ECO:0000256" key="2">
    <source>
        <dbReference type="ARBA" id="ARBA00004342"/>
    </source>
</evidence>
<dbReference type="OMA" id="NVYSIYC"/>
<comment type="subcellular location">
    <subcellularLocation>
        <location evidence="2 14">Cell membrane</location>
        <topology evidence="2 14">Lipid-anchor</topology>
        <orientation evidence="2 14">Cytoplasmic side</orientation>
    </subcellularLocation>
</comment>
<dbReference type="Pfam" id="PF19292">
    <property type="entry name" value="KPBB_C"/>
    <property type="match status" value="1"/>
</dbReference>
<dbReference type="EMBL" id="DS985245">
    <property type="protein sequence ID" value="EDV24395.1"/>
    <property type="molecule type" value="Genomic_DNA"/>
</dbReference>
<dbReference type="GeneID" id="6753950"/>
<dbReference type="GO" id="GO:0005977">
    <property type="term" value="P:glycogen metabolic process"/>
    <property type="evidence" value="ECO:0007669"/>
    <property type="project" value="UniProtKB-UniPathway"/>
</dbReference>
<dbReference type="PANTHER" id="PTHR10749:SF7">
    <property type="entry name" value="PHOSPHORYLASE B KINASE REGULATORY SUBUNIT ALPHA-RELATED"/>
    <property type="match status" value="1"/>
</dbReference>
<keyword evidence="6" id="KW-0597">Phosphoprotein</keyword>
<keyword evidence="5 14" id="KW-1003">Cell membrane</keyword>
<dbReference type="STRING" id="10228.B3RXC8"/>
<dbReference type="SUPFAM" id="SSF48208">
    <property type="entry name" value="Six-hairpin glycosidases"/>
    <property type="match status" value="1"/>
</dbReference>
<evidence type="ECO:0000256" key="1">
    <source>
        <dbReference type="ARBA" id="ARBA00002837"/>
    </source>
</evidence>
<comment type="pathway">
    <text evidence="3 14">Glycan biosynthesis; glycogen metabolism.</text>
</comment>
<comment type="similarity">
    <text evidence="4 14">Belongs to the phosphorylase b kinase regulatory chain family.</text>
</comment>
<dbReference type="PhylomeDB" id="B3RXC8"/>
<dbReference type="FunCoup" id="B3RXC8">
    <property type="interactions" value="1100"/>
</dbReference>
<dbReference type="HOGENOM" id="CLU_004177_0_1_1"/>
<keyword evidence="18" id="KW-1185">Reference proteome</keyword>
<dbReference type="OrthoDB" id="5971574at2759"/>
<keyword evidence="12 13" id="KW-0636">Prenylation</keyword>
<sequence>MGSRKDLHGRLDYYNQLIQATILTHQNPVTGLIAQRGNHAWVRDNVYGILAVWGLALAYRKFADTDEQRAMSYELEQRVVKLMRGTLMCMMRQIDKVEKFKKTQCVDDALHAKYNAENGSVAAGDKKWGHLQVDATSLFVLMLAQMTASGLKIIFTTDEVDFVQNLVFYIGSAYRIRDYGIWERGDKTNHGLPELNASSIGIAKAALEAISSLDLFGSHGGPASVIHVMPDQIKQCEVVLQSMLPRESSSKEIGAATLSVISFPAFAIADDELVRITRNEIITKLQGRYGCRRFLRDGYMTVREDHSRLHYEPAELKAFENIECEWPLFFAYLIIDGVFRDDIGQVDCYNGLLADILVFDDYGNKLMPELYYVEADKVEMEYQNPHSQTRVPGPHVPHIWGQSLYILSCLLCEELITPGEIDPLNRRHVVLPNPELVVQVALLAEDDNVRQELNNEGIIADTPSSLKQIEVFPPRMLALAYQHLGRNGKLGLSGRPLQLTGLISTSSFYRIFDSVVAFTPQFLDYKQFYLCLDNELLVNDIETDIGSLQAHWRLTGRPTITLPITATMLSVEPGSDRPWIIKLITKMQLGYINGVRVRLGKLNDFLSTSCVKSLDFLETHFSGKLYLQFNYLDTFAPPKVLGSGATTPERNLSIPTIIRSTYSSNTSLLGDKDQRLVDVIGQGLQKRHRPWSLLAKATPSLPQDLDADVSDLLLKLENEISLQELAITLNSLLDKRGANFVVDLPSRLVTTVGDLIDDLYKQVCDLKLWSLVRHAAGLLNKRVENLAESVTDIIVHQKLLTVGYPPAIREETITGPLPPDELQKIILTACGDDIRASVITQEFLIYLAMFMRTEPQLFKEMLRIRVGLIMEVMATEVANSLECTGDEASEYFVNMSPFEMKHLLHQILSGREFAVAGVTEEENVHSISRKQSIRNKSISILPLDQTASLHPDSRYTSSFKAASKRKISDVPHRLLTTNSTDSDNPSDFDRPGQWMRRRRIDGALNRVPENFYQYVWRVLEKCHGISIGGYVLPQYPIIQEMTPNELKFAICVETALNRIPHPEYRQLVVEALMVLGKVVEIEPIQTLGGIIDMNYIVHQANELFLEDQTRVDNIDYPVQELEGAENICCDFYDSAPAGRFGTITYLSKVILKRLDCHNTTDCIIS</sequence>
<keyword evidence="9 14" id="KW-0472">Membrane</keyword>
<keyword evidence="10 14" id="KW-0119">Carbohydrate metabolism</keyword>
<gene>
    <name evidence="17" type="ORF">TRIADDRAFT_25466</name>
</gene>
<dbReference type="Pfam" id="PF00723">
    <property type="entry name" value="Glyco_hydro_15"/>
    <property type="match status" value="1"/>
</dbReference>
<dbReference type="InterPro" id="IPR008734">
    <property type="entry name" value="PHK_A/B_su"/>
</dbReference>
<comment type="function">
    <text evidence="1">Phosphorylase b kinase catalyzes the phosphorylation of serine in certain substrates, including troponin I. The alpha chain may bind calmodulin.</text>
</comment>
<protein>
    <recommendedName>
        <fullName evidence="14">Phosphorylase b kinase regulatory subunit</fullName>
    </recommendedName>
</protein>
<feature type="lipid moiety-binding region" description="S-farnesyl cysteine" evidence="13">
    <location>
        <position position="1162"/>
    </location>
</feature>
<evidence type="ECO:0000256" key="9">
    <source>
        <dbReference type="ARBA" id="ARBA00023136"/>
    </source>
</evidence>
<keyword evidence="11 13" id="KW-0449">Lipoprotein</keyword>
<accession>B3RXC8</accession>
<keyword evidence="8 14" id="KW-0112">Calmodulin-binding</keyword>
<evidence type="ECO:0000259" key="15">
    <source>
        <dbReference type="Pfam" id="PF00723"/>
    </source>
</evidence>
<feature type="domain" description="Phosphorylase b kinase regulatory subunit alpha/beta C-terminal" evidence="16">
    <location>
        <begin position="985"/>
        <end position="1118"/>
    </location>
</feature>
<comment type="PTM">
    <text evidence="13">Although the final Cys may be farnesylated, the terminal tripeptide is probably not removed, and the C-terminus is not methylated.</text>
</comment>